<dbReference type="NCBIfam" id="TIGR04183">
    <property type="entry name" value="Por_Secre_tail"/>
    <property type="match status" value="1"/>
</dbReference>
<sequence length="233" mass="25838">MKNLVLFLVALVFVNISVAQLTFSSKKVSLQMEPGEDNKATIEIFNNTNYDIDLEWELVSNDLNENWSIQFCECNTCYTNDFAPIDQVTQGGMSCPTMSSGGPNAAWYLIVDPGSEPQTYAEWKIVVENITDRLYDTLTFAAEPTNSINTVSRTGEISVYPNPASDIVNVKLLNSKYESLDFTLMNVVGKQVLSGRLNTGQSEIPTSDLNSGIYFLNIKSNGSVIFNEKLIVN</sequence>
<feature type="domain" description="Secretion system C-terminal sorting" evidence="2">
    <location>
        <begin position="159"/>
        <end position="232"/>
    </location>
</feature>
<dbReference type="Pfam" id="PF18962">
    <property type="entry name" value="Por_Secre_tail"/>
    <property type="match status" value="1"/>
</dbReference>
<gene>
    <name evidence="3" type="ORF">F3059_09970</name>
</gene>
<accession>A0A6N6M2T2</accession>
<keyword evidence="4" id="KW-1185">Reference proteome</keyword>
<protein>
    <submittedName>
        <fullName evidence="3">T9SS type A sorting domain-containing protein</fullName>
    </submittedName>
</protein>
<keyword evidence="1" id="KW-0732">Signal</keyword>
<dbReference type="Proteomes" id="UP000435357">
    <property type="component" value="Unassembled WGS sequence"/>
</dbReference>
<reference evidence="3 4" key="1">
    <citation type="submission" date="2019-09" db="EMBL/GenBank/DDBJ databases">
        <title>Genomes of Cryomorphaceae.</title>
        <authorList>
            <person name="Bowman J.P."/>
        </authorList>
    </citation>
    <scope>NUCLEOTIDE SEQUENCE [LARGE SCALE GENOMIC DNA]</scope>
    <source>
        <strain evidence="3 4">KCTC 52047</strain>
    </source>
</reference>
<evidence type="ECO:0000256" key="1">
    <source>
        <dbReference type="ARBA" id="ARBA00022729"/>
    </source>
</evidence>
<evidence type="ECO:0000259" key="2">
    <source>
        <dbReference type="Pfam" id="PF18962"/>
    </source>
</evidence>
<dbReference type="OrthoDB" id="1081439at2"/>
<organism evidence="3 4">
    <name type="scientific">Salibacter halophilus</name>
    <dbReference type="NCBI Taxonomy" id="1803916"/>
    <lineage>
        <taxon>Bacteria</taxon>
        <taxon>Pseudomonadati</taxon>
        <taxon>Bacteroidota</taxon>
        <taxon>Flavobacteriia</taxon>
        <taxon>Flavobacteriales</taxon>
        <taxon>Salibacteraceae</taxon>
        <taxon>Salibacter</taxon>
    </lineage>
</organism>
<comment type="caution">
    <text evidence="3">The sequence shown here is derived from an EMBL/GenBank/DDBJ whole genome shotgun (WGS) entry which is preliminary data.</text>
</comment>
<evidence type="ECO:0000313" key="4">
    <source>
        <dbReference type="Proteomes" id="UP000435357"/>
    </source>
</evidence>
<dbReference type="EMBL" id="WACR01000008">
    <property type="protein sequence ID" value="KAB1063386.1"/>
    <property type="molecule type" value="Genomic_DNA"/>
</dbReference>
<dbReference type="InterPro" id="IPR026444">
    <property type="entry name" value="Secre_tail"/>
</dbReference>
<proteinExistence type="predicted"/>
<name>A0A6N6M2T2_9FLAO</name>
<dbReference type="AlphaFoldDB" id="A0A6N6M2T2"/>
<evidence type="ECO:0000313" key="3">
    <source>
        <dbReference type="EMBL" id="KAB1063386.1"/>
    </source>
</evidence>
<dbReference type="RefSeq" id="WP_151168786.1">
    <property type="nucleotide sequence ID" value="NZ_WACR01000008.1"/>
</dbReference>